<reference evidence="2" key="1">
    <citation type="submission" date="2021-01" db="EMBL/GenBank/DDBJ databases">
        <title>Whole genome shotgun sequence of Spirilliplanes yamanashiensis NBRC 15828.</title>
        <authorList>
            <person name="Komaki H."/>
            <person name="Tamura T."/>
        </authorList>
    </citation>
    <scope>NUCLEOTIDE SEQUENCE</scope>
    <source>
        <strain evidence="2">NBRC 15828</strain>
    </source>
</reference>
<keyword evidence="3" id="KW-1185">Reference proteome</keyword>
<accession>A0A8J4DIK2</accession>
<proteinExistence type="predicted"/>
<feature type="transmembrane region" description="Helical" evidence="1">
    <location>
        <begin position="48"/>
        <end position="66"/>
    </location>
</feature>
<name>A0A8J4DIK2_9ACTN</name>
<organism evidence="2 3">
    <name type="scientific">Spirilliplanes yamanashiensis</name>
    <dbReference type="NCBI Taxonomy" id="42233"/>
    <lineage>
        <taxon>Bacteria</taxon>
        <taxon>Bacillati</taxon>
        <taxon>Actinomycetota</taxon>
        <taxon>Actinomycetes</taxon>
        <taxon>Micromonosporales</taxon>
        <taxon>Micromonosporaceae</taxon>
        <taxon>Spirilliplanes</taxon>
    </lineage>
</organism>
<dbReference type="RefSeq" id="WP_203938140.1">
    <property type="nucleotide sequence ID" value="NZ_BAAAGJ010000005.1"/>
</dbReference>
<keyword evidence="1" id="KW-0472">Membrane</keyword>
<feature type="transmembrane region" description="Helical" evidence="1">
    <location>
        <begin position="73"/>
        <end position="95"/>
    </location>
</feature>
<dbReference type="Proteomes" id="UP000652013">
    <property type="component" value="Unassembled WGS sequence"/>
</dbReference>
<evidence type="ECO:0000256" key="1">
    <source>
        <dbReference type="SAM" id="Phobius"/>
    </source>
</evidence>
<protein>
    <recommendedName>
        <fullName evidence="4">DUF1761 domain-containing protein</fullName>
    </recommendedName>
</protein>
<evidence type="ECO:0000313" key="3">
    <source>
        <dbReference type="Proteomes" id="UP000652013"/>
    </source>
</evidence>
<gene>
    <name evidence="2" type="ORF">Sya03_21980</name>
</gene>
<sequence length="129" mass="13161">MTSTVLAAAVATVAAFLLGAAWYAAFGATLARLSPAHAGDRPARARDPLLELLRCAVLATVVVILLRRLDPGGAAAAAGTGLLLWAGFPAVLLAGSVLHDGVPWRPAAVHAGDWLVKLVVISLIAGLWP</sequence>
<dbReference type="EMBL" id="BOOY01000016">
    <property type="protein sequence ID" value="GIJ02846.1"/>
    <property type="molecule type" value="Genomic_DNA"/>
</dbReference>
<dbReference type="AlphaFoldDB" id="A0A8J4DIK2"/>
<keyword evidence="1" id="KW-0812">Transmembrane</keyword>
<evidence type="ECO:0008006" key="4">
    <source>
        <dbReference type="Google" id="ProtNLM"/>
    </source>
</evidence>
<dbReference type="InterPro" id="IPR013879">
    <property type="entry name" value="DUF1761"/>
</dbReference>
<evidence type="ECO:0000313" key="2">
    <source>
        <dbReference type="EMBL" id="GIJ02846.1"/>
    </source>
</evidence>
<dbReference type="Pfam" id="PF08570">
    <property type="entry name" value="DUF1761"/>
    <property type="match status" value="1"/>
</dbReference>
<comment type="caution">
    <text evidence="2">The sequence shown here is derived from an EMBL/GenBank/DDBJ whole genome shotgun (WGS) entry which is preliminary data.</text>
</comment>
<keyword evidence="1" id="KW-1133">Transmembrane helix</keyword>